<evidence type="ECO:0000313" key="2">
    <source>
        <dbReference type="Proteomes" id="UP000054771"/>
    </source>
</evidence>
<evidence type="ECO:0000313" key="1">
    <source>
        <dbReference type="EMBL" id="CEL10831.1"/>
    </source>
</evidence>
<dbReference type="STRING" id="454130.A0A0U5GLM4"/>
<protein>
    <recommendedName>
        <fullName evidence="3">Protein NO VEIN C-terminal domain-containing protein</fullName>
    </recommendedName>
</protein>
<name>A0A0U5GLM4_ASPCI</name>
<proteinExistence type="predicted"/>
<gene>
    <name evidence="1" type="ORF">ASPCAL13940</name>
</gene>
<dbReference type="Proteomes" id="UP000054771">
    <property type="component" value="Unassembled WGS sequence"/>
</dbReference>
<dbReference type="AlphaFoldDB" id="A0A0U5GLM4"/>
<evidence type="ECO:0008006" key="3">
    <source>
        <dbReference type="Google" id="ProtNLM"/>
    </source>
</evidence>
<organism evidence="1 2">
    <name type="scientific">Aspergillus calidoustus</name>
    <dbReference type="NCBI Taxonomy" id="454130"/>
    <lineage>
        <taxon>Eukaryota</taxon>
        <taxon>Fungi</taxon>
        <taxon>Dikarya</taxon>
        <taxon>Ascomycota</taxon>
        <taxon>Pezizomycotina</taxon>
        <taxon>Eurotiomycetes</taxon>
        <taxon>Eurotiomycetidae</taxon>
        <taxon>Eurotiales</taxon>
        <taxon>Aspergillaceae</taxon>
        <taxon>Aspergillus</taxon>
        <taxon>Aspergillus subgen. Nidulantes</taxon>
    </lineage>
</organism>
<keyword evidence="2" id="KW-1185">Reference proteome</keyword>
<dbReference type="EMBL" id="CDMC01000021">
    <property type="protein sequence ID" value="CEL10831.1"/>
    <property type="molecule type" value="Genomic_DNA"/>
</dbReference>
<reference evidence="2" key="1">
    <citation type="journal article" date="2016" name="Genome Announc.">
        <title>Draft genome sequences of fungus Aspergillus calidoustus.</title>
        <authorList>
            <person name="Horn F."/>
            <person name="Linde J."/>
            <person name="Mattern D.J."/>
            <person name="Walther G."/>
            <person name="Guthke R."/>
            <person name="Scherlach K."/>
            <person name="Martin K."/>
            <person name="Brakhage A.A."/>
            <person name="Petzke L."/>
            <person name="Valiante V."/>
        </authorList>
    </citation>
    <scope>NUCLEOTIDE SEQUENCE [LARGE SCALE GENOMIC DNA]</scope>
    <source>
        <strain evidence="2">SF006504</strain>
    </source>
</reference>
<sequence length="377" mass="41918">MEWIMTEPVTRICQPYSERFLGVLLTVLQAEPKYVGVTLDRAGIMTVETPVDIQVEETADSVESDLAEQPTRRVFIHDDMAAEASSRSARSDSSVTLAADDVAYGQYSVSSSTPRASGHLPFTPRRTPGAAQFVTPNRALPDHVLDMRYLNLLRSVVNAARTSSFPRKDALDVVTLSNSAGADGETFALGGVDKLTRDQMIGAAGELFVFETLSRLSPSLPRFSRHNWQSTIRKHVSIHEDYTDLTPWYGRETTDITYADSEGVFTALLIATGYLDDSWTGAKPDYFLEVKSTTSQCETPFYVSKAQYDRMQTMRNVADNPIDRAAVYMIFRPYYIGRDSIRMKIYVNPALMEERGELVFAAETWSVVPALAGEVAT</sequence>
<accession>A0A0U5GLM4</accession>
<dbReference type="OMA" id="WIMTEPV"/>
<dbReference type="OrthoDB" id="1262810at2759"/>